<evidence type="ECO:0000256" key="7">
    <source>
        <dbReference type="ARBA" id="ARBA00022840"/>
    </source>
</evidence>
<comment type="pathway">
    <text evidence="1">Carbohydrate acid metabolism.</text>
</comment>
<evidence type="ECO:0000256" key="4">
    <source>
        <dbReference type="ARBA" id="ARBA00022679"/>
    </source>
</evidence>
<dbReference type="InterPro" id="IPR031322">
    <property type="entry name" value="Shikimate/glucono_kinase"/>
</dbReference>
<keyword evidence="7 9" id="KW-0067">ATP-binding</keyword>
<reference evidence="10 11" key="1">
    <citation type="journal article" date="2019" name="Int. J. Syst. Evol. Microbiol.">
        <title>Rufibacter sediminis sp. nov., isolated from freshwater lake sediment.</title>
        <authorList>
            <person name="Qu J.H."/>
            <person name="Zhang L.J."/>
            <person name="Fu Y.H."/>
            <person name="Li H.F."/>
        </authorList>
    </citation>
    <scope>NUCLEOTIDE SEQUENCE [LARGE SCALE GENOMIC DNA]</scope>
    <source>
        <strain evidence="10 11">H-1</strain>
    </source>
</reference>
<evidence type="ECO:0000256" key="2">
    <source>
        <dbReference type="ARBA" id="ARBA00008420"/>
    </source>
</evidence>
<evidence type="ECO:0000256" key="5">
    <source>
        <dbReference type="ARBA" id="ARBA00022741"/>
    </source>
</evidence>
<keyword evidence="5 9" id="KW-0547">Nucleotide-binding</keyword>
<evidence type="ECO:0000256" key="8">
    <source>
        <dbReference type="ARBA" id="ARBA00048090"/>
    </source>
</evidence>
<dbReference type="Pfam" id="PF01202">
    <property type="entry name" value="SKI"/>
    <property type="match status" value="1"/>
</dbReference>
<evidence type="ECO:0000256" key="6">
    <source>
        <dbReference type="ARBA" id="ARBA00022777"/>
    </source>
</evidence>
<evidence type="ECO:0000256" key="9">
    <source>
        <dbReference type="RuleBase" id="RU363066"/>
    </source>
</evidence>
<keyword evidence="11" id="KW-1185">Reference proteome</keyword>
<dbReference type="SUPFAM" id="SSF52540">
    <property type="entry name" value="P-loop containing nucleoside triphosphate hydrolases"/>
    <property type="match status" value="1"/>
</dbReference>
<comment type="caution">
    <text evidence="10">The sequence shown here is derived from an EMBL/GenBank/DDBJ whole genome shotgun (WGS) entry which is preliminary data.</text>
</comment>
<sequence>MSYIIMGVSGSGKSTVGKLLAQKLQLHFIDADDHHLAPSIAKMSQGIPLTDEDRAEWLRKLNHLLKQAEAAGQEVVMACSALKEQYRLVLQQNLGNELKIVFLDGDEALLRSRLSNRTGHFMPGALLASQLETLEVPANALKLNVIQTPEELVQEIIQHYPAQGSSIQTSGRTGLT</sequence>
<dbReference type="CDD" id="cd02021">
    <property type="entry name" value="GntK"/>
    <property type="match status" value="1"/>
</dbReference>
<dbReference type="NCBIfam" id="TIGR01313">
    <property type="entry name" value="therm_gnt_kin"/>
    <property type="match status" value="1"/>
</dbReference>
<evidence type="ECO:0000256" key="3">
    <source>
        <dbReference type="ARBA" id="ARBA00012054"/>
    </source>
</evidence>
<dbReference type="Gene3D" id="3.40.50.300">
    <property type="entry name" value="P-loop containing nucleotide triphosphate hydrolases"/>
    <property type="match status" value="1"/>
</dbReference>
<evidence type="ECO:0000313" key="10">
    <source>
        <dbReference type="EMBL" id="MBC3540276.1"/>
    </source>
</evidence>
<name>A0ABR6VUH7_9BACT</name>
<dbReference type="EMBL" id="JACOAF010000026">
    <property type="protein sequence ID" value="MBC3540276.1"/>
    <property type="molecule type" value="Genomic_DNA"/>
</dbReference>
<organism evidence="10 11">
    <name type="scientific">Rufibacter sediminis</name>
    <dbReference type="NCBI Taxonomy" id="2762756"/>
    <lineage>
        <taxon>Bacteria</taxon>
        <taxon>Pseudomonadati</taxon>
        <taxon>Bacteroidota</taxon>
        <taxon>Cytophagia</taxon>
        <taxon>Cytophagales</taxon>
        <taxon>Hymenobacteraceae</taxon>
        <taxon>Rufibacter</taxon>
    </lineage>
</organism>
<comment type="catalytic activity">
    <reaction evidence="8 9">
        <text>D-gluconate + ATP = 6-phospho-D-gluconate + ADP + H(+)</text>
        <dbReference type="Rhea" id="RHEA:19433"/>
        <dbReference type="ChEBI" id="CHEBI:15378"/>
        <dbReference type="ChEBI" id="CHEBI:18391"/>
        <dbReference type="ChEBI" id="CHEBI:30616"/>
        <dbReference type="ChEBI" id="CHEBI:58759"/>
        <dbReference type="ChEBI" id="CHEBI:456216"/>
        <dbReference type="EC" id="2.7.1.12"/>
    </reaction>
</comment>
<dbReference type="RefSeq" id="WP_186637653.1">
    <property type="nucleotide sequence ID" value="NZ_JACOAF010000026.1"/>
</dbReference>
<proteinExistence type="inferred from homology"/>
<dbReference type="InterPro" id="IPR027417">
    <property type="entry name" value="P-loop_NTPase"/>
</dbReference>
<gene>
    <name evidence="10" type="ORF">H7U12_11335</name>
</gene>
<keyword evidence="4 9" id="KW-0808">Transferase</keyword>
<evidence type="ECO:0000256" key="1">
    <source>
        <dbReference type="ARBA" id="ARBA00004761"/>
    </source>
</evidence>
<comment type="similarity">
    <text evidence="2 9">Belongs to the gluconokinase GntK/GntV family.</text>
</comment>
<dbReference type="Proteomes" id="UP000659698">
    <property type="component" value="Unassembled WGS sequence"/>
</dbReference>
<dbReference type="EC" id="2.7.1.12" evidence="3 9"/>
<protein>
    <recommendedName>
        <fullName evidence="3 9">Gluconokinase</fullName>
        <ecNumber evidence="3 9">2.7.1.12</ecNumber>
    </recommendedName>
</protein>
<dbReference type="PANTHER" id="PTHR43442:SF3">
    <property type="entry name" value="GLUCONOKINASE-RELATED"/>
    <property type="match status" value="1"/>
</dbReference>
<dbReference type="InterPro" id="IPR006001">
    <property type="entry name" value="Therm_gnt_kin"/>
</dbReference>
<keyword evidence="6 9" id="KW-0418">Kinase</keyword>
<accession>A0ABR6VUH7</accession>
<dbReference type="PANTHER" id="PTHR43442">
    <property type="entry name" value="GLUCONOKINASE-RELATED"/>
    <property type="match status" value="1"/>
</dbReference>
<evidence type="ECO:0000313" key="11">
    <source>
        <dbReference type="Proteomes" id="UP000659698"/>
    </source>
</evidence>